<evidence type="ECO:0000313" key="2">
    <source>
        <dbReference type="Proteomes" id="UP001300261"/>
    </source>
</evidence>
<comment type="caution">
    <text evidence="1">The sequence shown here is derived from an EMBL/GenBank/DDBJ whole genome shotgun (WGS) entry which is preliminary data.</text>
</comment>
<reference evidence="1 2" key="1">
    <citation type="journal article" date="2016" name="Int. J. Syst. Evol. Microbiol.">
        <title>Labrenzia salina sp. nov., isolated from the rhizosphere of the halophyte Arthrocnemum macrostachyum.</title>
        <authorList>
            <person name="Camacho M."/>
            <person name="Redondo-Gomez S."/>
            <person name="Rodriguez-Llorente I."/>
            <person name="Rohde M."/>
            <person name="Sproer C."/>
            <person name="Schumann P."/>
            <person name="Klenk H.P."/>
            <person name="Montero-Calasanz M.D.C."/>
        </authorList>
    </citation>
    <scope>NUCLEOTIDE SEQUENCE [LARGE SCALE GENOMIC DNA]</scope>
    <source>
        <strain evidence="1 2">DSM 29163</strain>
    </source>
</reference>
<keyword evidence="2" id="KW-1185">Reference proteome</keyword>
<dbReference type="EMBL" id="JAPEVI010000003">
    <property type="protein sequence ID" value="MCX2721834.1"/>
    <property type="molecule type" value="Genomic_DNA"/>
</dbReference>
<sequence>MSSVAQIQDCRQSARFPGGIKASGPSRIVLFVFLGFLLSGCDDYYTMAAYDTSPVVYRIKNGEFMIGNSIISSSNYDKLCIISPLVLISKFSTKKWDPDFSEEYFRVWTVKGETEKVEIIHESWIVIESGNNLCAENDEEIYVSKIGEDGSLYLKSRGTN</sequence>
<dbReference type="Proteomes" id="UP001300261">
    <property type="component" value="Unassembled WGS sequence"/>
</dbReference>
<name>A0ABT3QY07_9HYPH</name>
<evidence type="ECO:0000313" key="1">
    <source>
        <dbReference type="EMBL" id="MCX2721834.1"/>
    </source>
</evidence>
<accession>A0ABT3QY07</accession>
<gene>
    <name evidence="1" type="ORF">ON753_05350</name>
</gene>
<organism evidence="1 2">
    <name type="scientific">Roseibium salinum</name>
    <dbReference type="NCBI Taxonomy" id="1604349"/>
    <lineage>
        <taxon>Bacteria</taxon>
        <taxon>Pseudomonadati</taxon>
        <taxon>Pseudomonadota</taxon>
        <taxon>Alphaproteobacteria</taxon>
        <taxon>Hyphomicrobiales</taxon>
        <taxon>Stappiaceae</taxon>
        <taxon>Roseibium</taxon>
    </lineage>
</organism>
<proteinExistence type="predicted"/>
<dbReference type="RefSeq" id="WP_265961541.1">
    <property type="nucleotide sequence ID" value="NZ_JAPEVI010000003.1"/>
</dbReference>
<protein>
    <recommendedName>
        <fullName evidence="3">Lipoprotein</fullName>
    </recommendedName>
</protein>
<evidence type="ECO:0008006" key="3">
    <source>
        <dbReference type="Google" id="ProtNLM"/>
    </source>
</evidence>